<reference evidence="2 3" key="1">
    <citation type="journal article" date="2018" name="Nat. Ecol. Evol.">
        <title>Pezizomycetes genomes reveal the molecular basis of ectomycorrhizal truffle lifestyle.</title>
        <authorList>
            <person name="Murat C."/>
            <person name="Payen T."/>
            <person name="Noel B."/>
            <person name="Kuo A."/>
            <person name="Morin E."/>
            <person name="Chen J."/>
            <person name="Kohler A."/>
            <person name="Krizsan K."/>
            <person name="Balestrini R."/>
            <person name="Da Silva C."/>
            <person name="Montanini B."/>
            <person name="Hainaut M."/>
            <person name="Levati E."/>
            <person name="Barry K.W."/>
            <person name="Belfiori B."/>
            <person name="Cichocki N."/>
            <person name="Clum A."/>
            <person name="Dockter R.B."/>
            <person name="Fauchery L."/>
            <person name="Guy J."/>
            <person name="Iotti M."/>
            <person name="Le Tacon F."/>
            <person name="Lindquist E.A."/>
            <person name="Lipzen A."/>
            <person name="Malagnac F."/>
            <person name="Mello A."/>
            <person name="Molinier V."/>
            <person name="Miyauchi S."/>
            <person name="Poulain J."/>
            <person name="Riccioni C."/>
            <person name="Rubini A."/>
            <person name="Sitrit Y."/>
            <person name="Splivallo R."/>
            <person name="Traeger S."/>
            <person name="Wang M."/>
            <person name="Zifcakova L."/>
            <person name="Wipf D."/>
            <person name="Zambonelli A."/>
            <person name="Paolocci F."/>
            <person name="Nowrousian M."/>
            <person name="Ottonello S."/>
            <person name="Baldrian P."/>
            <person name="Spatafora J.W."/>
            <person name="Henrissat B."/>
            <person name="Nagy L.G."/>
            <person name="Aury J.M."/>
            <person name="Wincker P."/>
            <person name="Grigoriev I.V."/>
            <person name="Bonfante P."/>
            <person name="Martin F.M."/>
        </authorList>
    </citation>
    <scope>NUCLEOTIDE SEQUENCE [LARGE SCALE GENOMIC DNA]</scope>
    <source>
        <strain evidence="2 3">120613-1</strain>
    </source>
</reference>
<dbReference type="GO" id="GO:0009423">
    <property type="term" value="P:chorismate biosynthetic process"/>
    <property type="evidence" value="ECO:0007669"/>
    <property type="project" value="TreeGrafter"/>
</dbReference>
<organism evidence="2 3">
    <name type="scientific">Choiromyces venosus 120613-1</name>
    <dbReference type="NCBI Taxonomy" id="1336337"/>
    <lineage>
        <taxon>Eukaryota</taxon>
        <taxon>Fungi</taxon>
        <taxon>Dikarya</taxon>
        <taxon>Ascomycota</taxon>
        <taxon>Pezizomycotina</taxon>
        <taxon>Pezizomycetes</taxon>
        <taxon>Pezizales</taxon>
        <taxon>Tuberaceae</taxon>
        <taxon>Choiromyces</taxon>
    </lineage>
</organism>
<dbReference type="PANTHER" id="PTHR21089:SF1">
    <property type="entry name" value="BIFUNCTIONAL 3-DEHYDROQUINATE DEHYDRATASE_SHIKIMATE DEHYDROGENASE, CHLOROPLASTIC"/>
    <property type="match status" value="1"/>
</dbReference>
<dbReference type="PANTHER" id="PTHR21089">
    <property type="entry name" value="SHIKIMATE DEHYDROGENASE"/>
    <property type="match status" value="1"/>
</dbReference>
<sequence length="221" mass="23201">MIALNMGEKGKLRRILSALCTPLTHPALPFKAAPDQFALACHIPTTSLNPPMSATKEILNSEDFGRASVTIPHKVSMIQLLSSMSAQAQVIGAVNTVIPVTEEDGTYKLCGIHNSLRIGGVTEPENPSAATALIIGAGGTSCAMAYALHKIGYGRAKSVVVKPITVVSPVLADKPVDNTLQAIFQKLLTGGAGEKVLAEMAYKPRVIEVLTGRIVTDYGVA</sequence>
<dbReference type="Gene3D" id="3.40.50.10860">
    <property type="entry name" value="Leucine Dehydrogenase, chain A, domain 1"/>
    <property type="match status" value="1"/>
</dbReference>
<dbReference type="Proteomes" id="UP000276215">
    <property type="component" value="Unassembled WGS sequence"/>
</dbReference>
<dbReference type="Gene3D" id="3.20.20.70">
    <property type="entry name" value="Aldolase class I"/>
    <property type="match status" value="1"/>
</dbReference>
<dbReference type="STRING" id="1336337.A0A3N4ITH2"/>
<dbReference type="GO" id="GO:0003855">
    <property type="term" value="F:3-dehydroquinate dehydratase activity"/>
    <property type="evidence" value="ECO:0007669"/>
    <property type="project" value="InterPro"/>
</dbReference>
<dbReference type="GO" id="GO:0004764">
    <property type="term" value="F:shikimate 3-dehydrogenase (NADP+) activity"/>
    <property type="evidence" value="ECO:0007669"/>
    <property type="project" value="InterPro"/>
</dbReference>
<dbReference type="InterPro" id="IPR001381">
    <property type="entry name" value="DHquinase_I"/>
</dbReference>
<dbReference type="InterPro" id="IPR046346">
    <property type="entry name" value="Aminoacid_DH-like_N_sf"/>
</dbReference>
<evidence type="ECO:0000259" key="1">
    <source>
        <dbReference type="Pfam" id="PF08501"/>
    </source>
</evidence>
<evidence type="ECO:0000313" key="3">
    <source>
        <dbReference type="Proteomes" id="UP000276215"/>
    </source>
</evidence>
<gene>
    <name evidence="2" type="ORF">L873DRAFT_1849268</name>
</gene>
<dbReference type="InterPro" id="IPR022893">
    <property type="entry name" value="Shikimate_DH_fam"/>
</dbReference>
<dbReference type="InterPro" id="IPR013708">
    <property type="entry name" value="Shikimate_DH-bd_N"/>
</dbReference>
<dbReference type="SUPFAM" id="SSF53223">
    <property type="entry name" value="Aminoacid dehydrogenase-like, N-terminal domain"/>
    <property type="match status" value="1"/>
</dbReference>
<protein>
    <recommendedName>
        <fullName evidence="1">Shikimate dehydrogenase substrate binding N-terminal domain-containing protein</fullName>
    </recommendedName>
</protein>
<keyword evidence="3" id="KW-1185">Reference proteome</keyword>
<dbReference type="AlphaFoldDB" id="A0A3N4ITH2"/>
<accession>A0A3N4ITH2</accession>
<name>A0A3N4ITH2_9PEZI</name>
<dbReference type="Gene3D" id="3.40.50.720">
    <property type="entry name" value="NAD(P)-binding Rossmann-like Domain"/>
    <property type="match status" value="1"/>
</dbReference>
<feature type="domain" description="Shikimate dehydrogenase substrate binding N-terminal" evidence="1">
    <location>
        <begin position="52"/>
        <end position="97"/>
    </location>
</feature>
<dbReference type="Pfam" id="PF08501">
    <property type="entry name" value="Shikimate_dh_N"/>
    <property type="match status" value="1"/>
</dbReference>
<dbReference type="GO" id="GO:0019632">
    <property type="term" value="P:shikimate metabolic process"/>
    <property type="evidence" value="ECO:0007669"/>
    <property type="project" value="TreeGrafter"/>
</dbReference>
<proteinExistence type="predicted"/>
<evidence type="ECO:0000313" key="2">
    <source>
        <dbReference type="EMBL" id="RPA89492.1"/>
    </source>
</evidence>
<dbReference type="OrthoDB" id="197068at2759"/>
<dbReference type="EMBL" id="ML120576">
    <property type="protein sequence ID" value="RPA89492.1"/>
    <property type="molecule type" value="Genomic_DNA"/>
</dbReference>
<dbReference type="InterPro" id="IPR013785">
    <property type="entry name" value="Aldolase_TIM"/>
</dbReference>
<dbReference type="Pfam" id="PF01487">
    <property type="entry name" value="DHquinase_I"/>
    <property type="match status" value="1"/>
</dbReference>